<feature type="transmembrane region" description="Helical" evidence="2">
    <location>
        <begin position="286"/>
        <end position="310"/>
    </location>
</feature>
<dbReference type="KEGG" id="oni:Osc7112_5575"/>
<keyword evidence="2" id="KW-0472">Membrane</keyword>
<feature type="region of interest" description="Disordered" evidence="1">
    <location>
        <begin position="1"/>
        <end position="22"/>
    </location>
</feature>
<gene>
    <name evidence="4" type="ORF">Osc7112_5575</name>
</gene>
<dbReference type="AlphaFoldDB" id="K9VNX2"/>
<protein>
    <recommendedName>
        <fullName evidence="3">DUF4349 domain-containing protein</fullName>
    </recommendedName>
</protein>
<feature type="domain" description="DUF4349" evidence="3">
    <location>
        <begin position="98"/>
        <end position="311"/>
    </location>
</feature>
<evidence type="ECO:0000313" key="4">
    <source>
        <dbReference type="EMBL" id="AFZ09798.1"/>
    </source>
</evidence>
<proteinExistence type="predicted"/>
<dbReference type="Proteomes" id="UP000010478">
    <property type="component" value="Chromosome"/>
</dbReference>
<keyword evidence="2" id="KW-1133">Transmembrane helix</keyword>
<dbReference type="InterPro" id="IPR025645">
    <property type="entry name" value="DUF4349"/>
</dbReference>
<dbReference type="HOGENOM" id="CLU_046535_3_0_3"/>
<evidence type="ECO:0000256" key="1">
    <source>
        <dbReference type="SAM" id="MobiDB-lite"/>
    </source>
</evidence>
<accession>K9VNX2</accession>
<dbReference type="RefSeq" id="WP_015179004.1">
    <property type="nucleotide sequence ID" value="NC_019729.1"/>
</dbReference>
<dbReference type="EMBL" id="CP003614">
    <property type="protein sequence ID" value="AFZ09798.1"/>
    <property type="molecule type" value="Genomic_DNA"/>
</dbReference>
<keyword evidence="5" id="KW-1185">Reference proteome</keyword>
<evidence type="ECO:0000259" key="3">
    <source>
        <dbReference type="Pfam" id="PF14257"/>
    </source>
</evidence>
<name>K9VNX2_9CYAN</name>
<evidence type="ECO:0000256" key="2">
    <source>
        <dbReference type="SAM" id="Phobius"/>
    </source>
</evidence>
<dbReference type="OrthoDB" id="528207at2"/>
<keyword evidence="2" id="KW-0812">Transmembrane</keyword>
<dbReference type="STRING" id="179408.Osc7112_5575"/>
<feature type="compositionally biased region" description="Low complexity" evidence="1">
    <location>
        <begin position="76"/>
        <end position="87"/>
    </location>
</feature>
<organism evidence="4 5">
    <name type="scientific">Phormidium nigroviride PCC 7112</name>
    <dbReference type="NCBI Taxonomy" id="179408"/>
    <lineage>
        <taxon>Bacteria</taxon>
        <taxon>Bacillati</taxon>
        <taxon>Cyanobacteriota</taxon>
        <taxon>Cyanophyceae</taxon>
        <taxon>Oscillatoriophycideae</taxon>
        <taxon>Oscillatoriales</taxon>
        <taxon>Oscillatoriaceae</taxon>
        <taxon>Phormidium</taxon>
    </lineage>
</organism>
<dbReference type="PATRIC" id="fig|179408.3.peg.6953"/>
<reference evidence="4 5" key="1">
    <citation type="submission" date="2012-05" db="EMBL/GenBank/DDBJ databases">
        <title>Finished chromosome of genome of Oscillatoria sp. PCC 7112.</title>
        <authorList>
            <consortium name="US DOE Joint Genome Institute"/>
            <person name="Gugger M."/>
            <person name="Coursin T."/>
            <person name="Rippka R."/>
            <person name="Tandeau De Marsac N."/>
            <person name="Huntemann M."/>
            <person name="Wei C.-L."/>
            <person name="Han J."/>
            <person name="Detter J.C."/>
            <person name="Han C."/>
            <person name="Tapia R."/>
            <person name="Davenport K."/>
            <person name="Daligault H."/>
            <person name="Erkkila T."/>
            <person name="Gu W."/>
            <person name="Munk A.C.C."/>
            <person name="Teshima H."/>
            <person name="Xu Y."/>
            <person name="Chain P."/>
            <person name="Chen A."/>
            <person name="Krypides N."/>
            <person name="Mavromatis K."/>
            <person name="Markowitz V."/>
            <person name="Szeto E."/>
            <person name="Ivanova N."/>
            <person name="Mikhailova N."/>
            <person name="Ovchinnikova G."/>
            <person name="Pagani I."/>
            <person name="Pati A."/>
            <person name="Goodwin L."/>
            <person name="Peters L."/>
            <person name="Pitluck S."/>
            <person name="Woyke T."/>
            <person name="Kerfeld C."/>
        </authorList>
    </citation>
    <scope>NUCLEOTIDE SEQUENCE [LARGE SCALE GENOMIC DNA]</scope>
    <source>
        <strain evidence="4 5">PCC 7112</strain>
    </source>
</reference>
<feature type="region of interest" description="Disordered" evidence="1">
    <location>
        <begin position="42"/>
        <end position="98"/>
    </location>
</feature>
<dbReference type="eggNOG" id="COG5662">
    <property type="taxonomic scope" value="Bacteria"/>
</dbReference>
<sequence precursor="true">MKTHLKINSPPPKPNPNPANNSTTRFAVAVFLTLSSAIALPSCGSPLPNATGGAGSSSSRENQVAASAPPPPPAPAAQRPKAPASSKKTAETPATRPQLIKKAELTVVVKSIDASTKSVTNIVEKQQGDILGFQNQKPPDSSVRQTASVEIRVPQERLETTLDALAKLGTVENRSLTAEDVTDQLVDSEARLRNLRKSEEMVLKIMERSGSVGDVLKAAQELSNIRESIERIDAQLKSLRNQVAYSTISLTLEAAVSAQQTPEPSLGLRVQETWGKATHSVGELTLGLFGLGIWLLAYSPYLLLIAAAVYGFNRFKKQHSVPQIQEPKPPQ</sequence>
<dbReference type="Pfam" id="PF14257">
    <property type="entry name" value="DUF4349"/>
    <property type="match status" value="1"/>
</dbReference>
<evidence type="ECO:0000313" key="5">
    <source>
        <dbReference type="Proteomes" id="UP000010478"/>
    </source>
</evidence>